<name>A0ABS8SSZ4_DATST</name>
<evidence type="ECO:0000313" key="1">
    <source>
        <dbReference type="EMBL" id="MCD7461940.1"/>
    </source>
</evidence>
<proteinExistence type="predicted"/>
<dbReference type="EMBL" id="JACEIK010000766">
    <property type="protein sequence ID" value="MCD7461940.1"/>
    <property type="molecule type" value="Genomic_DNA"/>
</dbReference>
<organism evidence="1 2">
    <name type="scientific">Datura stramonium</name>
    <name type="common">Jimsonweed</name>
    <name type="synonym">Common thornapple</name>
    <dbReference type="NCBI Taxonomy" id="4076"/>
    <lineage>
        <taxon>Eukaryota</taxon>
        <taxon>Viridiplantae</taxon>
        <taxon>Streptophyta</taxon>
        <taxon>Embryophyta</taxon>
        <taxon>Tracheophyta</taxon>
        <taxon>Spermatophyta</taxon>
        <taxon>Magnoliopsida</taxon>
        <taxon>eudicotyledons</taxon>
        <taxon>Gunneridae</taxon>
        <taxon>Pentapetalae</taxon>
        <taxon>asterids</taxon>
        <taxon>lamiids</taxon>
        <taxon>Solanales</taxon>
        <taxon>Solanaceae</taxon>
        <taxon>Solanoideae</taxon>
        <taxon>Datureae</taxon>
        <taxon>Datura</taxon>
    </lineage>
</organism>
<keyword evidence="2" id="KW-1185">Reference proteome</keyword>
<gene>
    <name evidence="1" type="ORF">HAX54_047425</name>
</gene>
<sequence length="328" mass="36359">MYDDELKVALESCQLLVPLRKRPLSCSTALQLVSVFIFIFHSLSESGYEVDPKKDNKQHSAPIERAIAATFICAESTALREDHDLTFTSHLDSIDNFSSKSVCRSRDIFRAATKLAHRSSQLRKWISCDKQGKRFHITESELADKGKSGVAESGSTLQLKESYQNNCGTAKANEENQVHLVSAAKLLPQMRKKSFFSSPSRDIIQDEYIHQAPHVINSPSMLSMELKLEITTFSMPVSAAIHDTPPYVTPVPSAPLLPEDASWFKRETHQFSLTRVYLEPRKGTVFSRASPVSGYSSPSTVRGPLDFIAGAPGFVEGYTPLLGMSSSE</sequence>
<protein>
    <submittedName>
        <fullName evidence="1">Uncharacterized protein</fullName>
    </submittedName>
</protein>
<accession>A0ABS8SSZ4</accession>
<dbReference type="Proteomes" id="UP000823775">
    <property type="component" value="Unassembled WGS sequence"/>
</dbReference>
<evidence type="ECO:0000313" key="2">
    <source>
        <dbReference type="Proteomes" id="UP000823775"/>
    </source>
</evidence>
<reference evidence="1 2" key="1">
    <citation type="journal article" date="2021" name="BMC Genomics">
        <title>Datura genome reveals duplications of psychoactive alkaloid biosynthetic genes and high mutation rate following tissue culture.</title>
        <authorList>
            <person name="Rajewski A."/>
            <person name="Carter-House D."/>
            <person name="Stajich J."/>
            <person name="Litt A."/>
        </authorList>
    </citation>
    <scope>NUCLEOTIDE SEQUENCE [LARGE SCALE GENOMIC DNA]</scope>
    <source>
        <strain evidence="1">AR-01</strain>
    </source>
</reference>
<comment type="caution">
    <text evidence="1">The sequence shown here is derived from an EMBL/GenBank/DDBJ whole genome shotgun (WGS) entry which is preliminary data.</text>
</comment>